<dbReference type="OrthoDB" id="5062908at2759"/>
<dbReference type="EnsemblMetazoa" id="BGLB000775-RB">
    <property type="protein sequence ID" value="BGLB000775-PB"/>
    <property type="gene ID" value="BGLB000775"/>
</dbReference>
<dbReference type="VEuPathDB" id="VectorBase:BGLAX_037170"/>
<dbReference type="AlphaFoldDB" id="A0A2C9JCV3"/>
<dbReference type="GO" id="GO:0007399">
    <property type="term" value="P:nervous system development"/>
    <property type="evidence" value="ECO:0007669"/>
    <property type="project" value="UniProtKB-KW"/>
</dbReference>
<comment type="subcellular location">
    <subcellularLocation>
        <location evidence="1">Nucleus</location>
    </subcellularLocation>
</comment>
<organism evidence="18 19">
    <name type="scientific">Biomphalaria glabrata</name>
    <name type="common">Bloodfluke planorb</name>
    <name type="synonym">Freshwater snail</name>
    <dbReference type="NCBI Taxonomy" id="6526"/>
    <lineage>
        <taxon>Eukaryota</taxon>
        <taxon>Metazoa</taxon>
        <taxon>Spiralia</taxon>
        <taxon>Lophotrochozoa</taxon>
        <taxon>Mollusca</taxon>
        <taxon>Gastropoda</taxon>
        <taxon>Heterobranchia</taxon>
        <taxon>Euthyneura</taxon>
        <taxon>Panpulmonata</taxon>
        <taxon>Hygrophila</taxon>
        <taxon>Lymnaeoidea</taxon>
        <taxon>Planorbidae</taxon>
        <taxon>Biomphalaria</taxon>
    </lineage>
</organism>
<feature type="compositionally biased region" description="Polar residues" evidence="16">
    <location>
        <begin position="396"/>
        <end position="418"/>
    </location>
</feature>
<dbReference type="Pfam" id="PF13912">
    <property type="entry name" value="zf-C2H2_6"/>
    <property type="match status" value="1"/>
</dbReference>
<dbReference type="KEGG" id="bgt:106054074"/>
<evidence type="ECO:0000256" key="3">
    <source>
        <dbReference type="ARBA" id="ARBA00022473"/>
    </source>
</evidence>
<feature type="compositionally biased region" description="Basic and acidic residues" evidence="16">
    <location>
        <begin position="429"/>
        <end position="439"/>
    </location>
</feature>
<evidence type="ECO:0000313" key="18">
    <source>
        <dbReference type="EnsemblMetazoa" id="BGLB000775-PB"/>
    </source>
</evidence>
<keyword evidence="8" id="KW-0221">Differentiation</keyword>
<dbReference type="GO" id="GO:0000981">
    <property type="term" value="F:DNA-binding transcription factor activity, RNA polymerase II-specific"/>
    <property type="evidence" value="ECO:0007669"/>
    <property type="project" value="TreeGrafter"/>
</dbReference>
<dbReference type="SMART" id="SM00355">
    <property type="entry name" value="ZnF_C2H2"/>
    <property type="match status" value="6"/>
</dbReference>
<evidence type="ECO:0000256" key="13">
    <source>
        <dbReference type="ARBA" id="ARBA00023163"/>
    </source>
</evidence>
<dbReference type="SUPFAM" id="SSF57667">
    <property type="entry name" value="beta-beta-alpha zinc fingers"/>
    <property type="match status" value="3"/>
</dbReference>
<feature type="compositionally biased region" description="Low complexity" evidence="16">
    <location>
        <begin position="356"/>
        <end position="372"/>
    </location>
</feature>
<dbReference type="GO" id="GO:0008270">
    <property type="term" value="F:zinc ion binding"/>
    <property type="evidence" value="ECO:0007669"/>
    <property type="project" value="UniProtKB-KW"/>
</dbReference>
<keyword evidence="12" id="KW-0238">DNA-binding</keyword>
<feature type="region of interest" description="Disordered" evidence="16">
    <location>
        <begin position="48"/>
        <end position="72"/>
    </location>
</feature>
<feature type="domain" description="C2H2-type" evidence="17">
    <location>
        <begin position="533"/>
        <end position="560"/>
    </location>
</feature>
<dbReference type="PANTHER" id="PTHR14196:SF12">
    <property type="entry name" value="ZINC FINGER PROTEIN 208-LIKE"/>
    <property type="match status" value="1"/>
</dbReference>
<feature type="compositionally biased region" description="Polar residues" evidence="16">
    <location>
        <begin position="654"/>
        <end position="664"/>
    </location>
</feature>
<dbReference type="Pfam" id="PF00096">
    <property type="entry name" value="zf-C2H2"/>
    <property type="match status" value="5"/>
</dbReference>
<dbReference type="InterPro" id="IPR050717">
    <property type="entry name" value="C2H2-ZF_Transcription_Reg"/>
</dbReference>
<evidence type="ECO:0000259" key="17">
    <source>
        <dbReference type="PROSITE" id="PS50157"/>
    </source>
</evidence>
<feature type="domain" description="C2H2-type" evidence="17">
    <location>
        <begin position="561"/>
        <end position="588"/>
    </location>
</feature>
<comment type="similarity">
    <text evidence="2">Belongs to the krueppel C2H2-type zinc-finger protein family.</text>
</comment>
<dbReference type="FunFam" id="3.30.160.60:FF:000251">
    <property type="entry name" value="FEZ family zinc finger 2"/>
    <property type="match status" value="1"/>
</dbReference>
<keyword evidence="5" id="KW-0479">Metal-binding</keyword>
<evidence type="ECO:0000256" key="6">
    <source>
        <dbReference type="ARBA" id="ARBA00022737"/>
    </source>
</evidence>
<evidence type="ECO:0000313" key="19">
    <source>
        <dbReference type="Proteomes" id="UP000076420"/>
    </source>
</evidence>
<feature type="region of interest" description="Disordered" evidence="16">
    <location>
        <begin position="352"/>
        <end position="469"/>
    </location>
</feature>
<proteinExistence type="inferred from homology"/>
<feature type="region of interest" description="Disordered" evidence="16">
    <location>
        <begin position="640"/>
        <end position="676"/>
    </location>
</feature>
<sequence>MVPRVQTTSDFPLNGVSLVDPPVDWELHFGSLNGVSLIATRVVQKTKMSTSHASSDPCVQSSHQKQNVATASGKKSLPFSIDSIMGREPTIPPHTPVVLTPLTPSVASPSPTFNCSSEKSSSTKAEASHYAALPSPGSDCTDLSMGPLKRSVKATSPLTIYTSHSPLRKSPGVCLRTSTPNPEPRKDVGDYERILSEHHMKTSESHRRTPTRSSASRGYDFRNGKSAAAAVMYPSRDSGNHAFFQYTRDIYNGIHDPSRGQPIMAAIPSGFTGIHPGLTRDIRDMGPVYPNFHHAFMGAIPRPASLEDYHAQLLRCYPLLSPGLLTHISAGQMANVPLNIFESMKHSQLHHSFLRSPSNNNNSNINNNLSCSTAPESGHISGHSQRMNEPPCKQLSPRSSCSTPGSISLQKSTDQQRGCSYDSHSSESSPHDISVKTEDSMEADDQCVDLSSPNSSVASSNEDSKSKKLLGKSQKTFTCPECGKVFNAHYNLTRHMPVHTGARPFVCKVCGKGFRQASTLCRHKIIHTSEKPHKCGTCGKAFNRSSTLNTHMRIHQGYKPYVCEFCGKGFHQKGNYKNHKLTHSAEKQFKCSVCSKAFHQVYNLTFHMHTHNDKKPYTCHVCGKGFCRNFDLKKHMRKLHDASQLGGSGHSSDRMSPQSNSNQPQHRDLPSPHSHMYSGQGGFGPSAFLARPPMFHHQALACQRRLLSPYIVGPNAATLLHKISSMI</sequence>
<feature type="domain" description="C2H2-type" evidence="17">
    <location>
        <begin position="505"/>
        <end position="532"/>
    </location>
</feature>
<feature type="domain" description="C2H2-type" evidence="17">
    <location>
        <begin position="589"/>
        <end position="616"/>
    </location>
</feature>
<keyword evidence="4" id="KW-0678">Repressor</keyword>
<keyword evidence="6" id="KW-0677">Repeat</keyword>
<evidence type="ECO:0000256" key="1">
    <source>
        <dbReference type="ARBA" id="ARBA00004123"/>
    </source>
</evidence>
<keyword evidence="10" id="KW-0524">Neurogenesis</keyword>
<dbReference type="PROSITE" id="PS50157">
    <property type="entry name" value="ZINC_FINGER_C2H2_2"/>
    <property type="match status" value="6"/>
</dbReference>
<dbReference type="InterPro" id="IPR013087">
    <property type="entry name" value="Znf_C2H2_type"/>
</dbReference>
<dbReference type="PROSITE" id="PS00028">
    <property type="entry name" value="ZINC_FINGER_C2H2_1"/>
    <property type="match status" value="6"/>
</dbReference>
<feature type="compositionally biased region" description="Low complexity" evidence="16">
    <location>
        <begin position="451"/>
        <end position="461"/>
    </location>
</feature>
<dbReference type="FunFam" id="3.30.160.60:FF:000863">
    <property type="entry name" value="fez family zinc finger protein 2"/>
    <property type="match status" value="1"/>
</dbReference>
<dbReference type="GO" id="GO:0000977">
    <property type="term" value="F:RNA polymerase II transcription regulatory region sequence-specific DNA binding"/>
    <property type="evidence" value="ECO:0007669"/>
    <property type="project" value="TreeGrafter"/>
</dbReference>
<dbReference type="GO" id="GO:0005634">
    <property type="term" value="C:nucleus"/>
    <property type="evidence" value="ECO:0007669"/>
    <property type="project" value="UniProtKB-SubCell"/>
</dbReference>
<feature type="domain" description="C2H2-type" evidence="17">
    <location>
        <begin position="477"/>
        <end position="504"/>
    </location>
</feature>
<dbReference type="PANTHER" id="PTHR14196">
    <property type="entry name" value="ODD-SKIPPED - RELATED"/>
    <property type="match status" value="1"/>
</dbReference>
<keyword evidence="11" id="KW-0805">Transcription regulation</keyword>
<keyword evidence="7 15" id="KW-0863">Zinc-finger</keyword>
<keyword evidence="13" id="KW-0804">Transcription</keyword>
<feature type="compositionally biased region" description="Basic and acidic residues" evidence="16">
    <location>
        <begin position="197"/>
        <end position="207"/>
    </location>
</feature>
<feature type="compositionally biased region" description="Polar residues" evidence="16">
    <location>
        <begin position="48"/>
        <end position="70"/>
    </location>
</feature>
<keyword evidence="9" id="KW-0862">Zinc</keyword>
<keyword evidence="14" id="KW-0539">Nucleus</keyword>
<evidence type="ECO:0000256" key="16">
    <source>
        <dbReference type="SAM" id="MobiDB-lite"/>
    </source>
</evidence>
<dbReference type="GO" id="GO:0030154">
    <property type="term" value="P:cell differentiation"/>
    <property type="evidence" value="ECO:0007669"/>
    <property type="project" value="UniProtKB-KW"/>
</dbReference>
<dbReference type="InterPro" id="IPR036236">
    <property type="entry name" value="Znf_C2H2_sf"/>
</dbReference>
<keyword evidence="3" id="KW-0217">Developmental protein</keyword>
<evidence type="ECO:0000256" key="2">
    <source>
        <dbReference type="ARBA" id="ARBA00006991"/>
    </source>
</evidence>
<feature type="region of interest" description="Disordered" evidence="16">
    <location>
        <begin position="169"/>
        <end position="188"/>
    </location>
</feature>
<dbReference type="VEuPathDB" id="VectorBase:BGLB000775"/>
<dbReference type="FunFam" id="3.30.160.60:FF:000164">
    <property type="entry name" value="Fez family zinc finger protein 2"/>
    <property type="match status" value="1"/>
</dbReference>
<dbReference type="Gene3D" id="3.30.160.60">
    <property type="entry name" value="Classic Zinc Finger"/>
    <property type="match status" value="6"/>
</dbReference>
<feature type="region of interest" description="Disordered" evidence="16">
    <location>
        <begin position="197"/>
        <end position="220"/>
    </location>
</feature>
<evidence type="ECO:0000256" key="5">
    <source>
        <dbReference type="ARBA" id="ARBA00022723"/>
    </source>
</evidence>
<evidence type="ECO:0000256" key="4">
    <source>
        <dbReference type="ARBA" id="ARBA00022491"/>
    </source>
</evidence>
<dbReference type="STRING" id="6526.A0A2C9JCV3"/>
<evidence type="ECO:0000256" key="12">
    <source>
        <dbReference type="ARBA" id="ARBA00023125"/>
    </source>
</evidence>
<evidence type="ECO:0000256" key="10">
    <source>
        <dbReference type="ARBA" id="ARBA00022902"/>
    </source>
</evidence>
<evidence type="ECO:0000256" key="11">
    <source>
        <dbReference type="ARBA" id="ARBA00023015"/>
    </source>
</evidence>
<accession>A0A2C9JCV3</accession>
<evidence type="ECO:0000256" key="9">
    <source>
        <dbReference type="ARBA" id="ARBA00022833"/>
    </source>
</evidence>
<evidence type="ECO:0000256" key="15">
    <source>
        <dbReference type="PROSITE-ProRule" id="PRU00042"/>
    </source>
</evidence>
<dbReference type="FunFam" id="3.30.160.60:FF:000227">
    <property type="entry name" value="fez family zinc finger protein 1"/>
    <property type="match status" value="1"/>
</dbReference>
<gene>
    <name evidence="18" type="primary">106054074</name>
</gene>
<evidence type="ECO:0000256" key="8">
    <source>
        <dbReference type="ARBA" id="ARBA00022782"/>
    </source>
</evidence>
<dbReference type="Proteomes" id="UP000076420">
    <property type="component" value="Unassembled WGS sequence"/>
</dbReference>
<dbReference type="FunFam" id="3.30.160.60:FF:000194">
    <property type="entry name" value="Fez family zinc finger protein 2"/>
    <property type="match status" value="1"/>
</dbReference>
<dbReference type="FunFam" id="3.30.160.60:FF:000103">
    <property type="entry name" value="FEZ family zinc finger 1"/>
    <property type="match status" value="1"/>
</dbReference>
<evidence type="ECO:0000256" key="14">
    <source>
        <dbReference type="ARBA" id="ARBA00023242"/>
    </source>
</evidence>
<evidence type="ECO:0000256" key="7">
    <source>
        <dbReference type="ARBA" id="ARBA00022771"/>
    </source>
</evidence>
<reference evidence="18" key="1">
    <citation type="submission" date="2020-05" db="UniProtKB">
        <authorList>
            <consortium name="EnsemblMetazoa"/>
        </authorList>
    </citation>
    <scope>IDENTIFICATION</scope>
    <source>
        <strain evidence="18">BB02</strain>
    </source>
</reference>
<protein>
    <recommendedName>
        <fullName evidence="17">C2H2-type domain-containing protein</fullName>
    </recommendedName>
</protein>
<feature type="domain" description="C2H2-type" evidence="17">
    <location>
        <begin position="617"/>
        <end position="645"/>
    </location>
</feature>
<name>A0A2C9JCV3_BIOGL</name>